<feature type="region of interest" description="Disordered" evidence="1">
    <location>
        <begin position="349"/>
        <end position="369"/>
    </location>
</feature>
<dbReference type="PROSITE" id="PS51468">
    <property type="entry name" value="VIT"/>
    <property type="match status" value="1"/>
</dbReference>
<feature type="domain" description="VIT" evidence="2">
    <location>
        <begin position="13"/>
        <end position="144"/>
    </location>
</feature>
<dbReference type="InterPro" id="IPR013694">
    <property type="entry name" value="VIT"/>
</dbReference>
<reference evidence="3 4" key="1">
    <citation type="submission" date="2016-07" db="EMBL/GenBank/DDBJ databases">
        <title>Multiple horizontal gene transfer events from other fungi enriched the ability of initially mycotrophic Trichoderma (Ascomycota) to feed on dead plant biomass.</title>
        <authorList>
            <consortium name="DOE Joint Genome Institute"/>
            <person name="Aerts A."/>
            <person name="Atanasova L."/>
            <person name="Chenthamara K."/>
            <person name="Zhang J."/>
            <person name="Grujic M."/>
            <person name="Henrissat B."/>
            <person name="Kuo A."/>
            <person name="Salamov A."/>
            <person name="Lipzen A."/>
            <person name="Labutti K."/>
            <person name="Barry K."/>
            <person name="Miao Y."/>
            <person name="Rahimi M.J."/>
            <person name="Shen Q."/>
            <person name="Grigoriev I.V."/>
            <person name="Kubicek C.P."/>
            <person name="Druzhinina I.S."/>
        </authorList>
    </citation>
    <scope>NUCLEOTIDE SEQUENCE [LARGE SCALE GENOMIC DNA]</scope>
    <source>
        <strain evidence="3 4">ATCC 18648</strain>
    </source>
</reference>
<dbReference type="PANTHER" id="PTHR45737:SF6">
    <property type="entry name" value="VON WILLEBRAND FACTOR A DOMAIN-CONTAINING PROTEIN 5A"/>
    <property type="match status" value="1"/>
</dbReference>
<dbReference type="Pfam" id="PF08487">
    <property type="entry name" value="VIT"/>
    <property type="match status" value="1"/>
</dbReference>
<evidence type="ECO:0000313" key="4">
    <source>
        <dbReference type="Proteomes" id="UP000240760"/>
    </source>
</evidence>
<proteinExistence type="predicted"/>
<organism evidence="3 4">
    <name type="scientific">Trichoderma longibrachiatum ATCC 18648</name>
    <dbReference type="NCBI Taxonomy" id="983965"/>
    <lineage>
        <taxon>Eukaryota</taxon>
        <taxon>Fungi</taxon>
        <taxon>Dikarya</taxon>
        <taxon>Ascomycota</taxon>
        <taxon>Pezizomycotina</taxon>
        <taxon>Sordariomycetes</taxon>
        <taxon>Hypocreomycetidae</taxon>
        <taxon>Hypocreales</taxon>
        <taxon>Hypocreaceae</taxon>
        <taxon>Trichoderma</taxon>
    </lineage>
</organism>
<evidence type="ECO:0000256" key="1">
    <source>
        <dbReference type="SAM" id="MobiDB-lite"/>
    </source>
</evidence>
<dbReference type="STRING" id="983965.A0A2T4BQV2"/>
<evidence type="ECO:0000259" key="2">
    <source>
        <dbReference type="PROSITE" id="PS51468"/>
    </source>
</evidence>
<keyword evidence="4" id="KW-1185">Reference proteome</keyword>
<sequence>MRQQHPRPQVVMPSCGVSCIDNGVKFLPIVSFDVHTSIVASSSRTVLKQTFATAGRSLKHVRYTFPLYDGSSVVGFQCTIGSRTIKGVVKERSEAKQAYDTALAQGQTAGLFEQSPEAADVFITSLGNIPSDCQSVDVHVTYLGELKHDAQVDGLRFTIPSRLAQRYGQHSITESDAITFQGGKHMKITVDVDVSSGSVIKSIQSPSHPISVNIGTLSTATSDPPSLQRAHATQAQGSFVLGNDFVLQIVATGLEDPMAVLETHPTIPSQRALMTTLVPRSNLPMEMADVVFMCERSSSMAGANKMGNVTEALNLDAANARQENAKRDEGAEDKDISFDKFAQAQASARGCFPSASGSARKRKSSTLVEADEDQPVREAAMSFRDATPQAMAIHTPQGMPVVETQILQNTQLNGTIMTHHGRRMPLSESAQQQIAAAYQMLQLRQQAFSEAARFDDGQTAALRAAQAAQRAAAAQQAASAQLYWQYQQWLQNQQGRMGRMGMRASASSYGNYPMGAGPAPAPLVYSNPNAFRDSANASPALMLATLQTFAGSWNWGSRLEAVLGVTAQLAADGIQLPGDCGTEQTEVLATLCAVVFLKKKLASEKESWELLVQKAELWLQQQMGADVAEWEKMVEDKLFTN</sequence>
<dbReference type="SMART" id="SM00609">
    <property type="entry name" value="VIT"/>
    <property type="match status" value="1"/>
</dbReference>
<dbReference type="PANTHER" id="PTHR45737">
    <property type="entry name" value="VON WILLEBRAND FACTOR A DOMAIN-CONTAINING PROTEIN 5A"/>
    <property type="match status" value="1"/>
</dbReference>
<accession>A0A2T4BQV2</accession>
<protein>
    <recommendedName>
        <fullName evidence="2">VIT domain-containing protein</fullName>
    </recommendedName>
</protein>
<dbReference type="OrthoDB" id="1729737at2759"/>
<evidence type="ECO:0000313" key="3">
    <source>
        <dbReference type="EMBL" id="PTB71687.1"/>
    </source>
</evidence>
<gene>
    <name evidence="3" type="ORF">M440DRAFT_1406207</name>
</gene>
<dbReference type="EMBL" id="KZ679146">
    <property type="protein sequence ID" value="PTB71687.1"/>
    <property type="molecule type" value="Genomic_DNA"/>
</dbReference>
<dbReference type="Proteomes" id="UP000240760">
    <property type="component" value="Unassembled WGS sequence"/>
</dbReference>
<name>A0A2T4BQV2_TRILO</name>
<dbReference type="AlphaFoldDB" id="A0A2T4BQV2"/>